<proteinExistence type="predicted"/>
<gene>
    <name evidence="3" type="ORF">BGT96224V316_LOCUS6300</name>
</gene>
<reference evidence="3 4" key="1">
    <citation type="submission" date="2018-08" db="EMBL/GenBank/DDBJ databases">
        <authorList>
            <person name="Muller C M."/>
        </authorList>
    </citation>
    <scope>NUCLEOTIDE SEQUENCE [LARGE SCALE GENOMIC DNA]</scope>
</reference>
<evidence type="ECO:0000256" key="1">
    <source>
        <dbReference type="SAM" id="MobiDB-lite"/>
    </source>
</evidence>
<feature type="signal peptide" evidence="2">
    <location>
        <begin position="1"/>
        <end position="21"/>
    </location>
</feature>
<feature type="region of interest" description="Disordered" evidence="1">
    <location>
        <begin position="35"/>
        <end position="59"/>
    </location>
</feature>
<accession>A0A9X9QEU9</accession>
<evidence type="ECO:0000313" key="3">
    <source>
        <dbReference type="EMBL" id="VDB92415.1"/>
    </source>
</evidence>
<evidence type="ECO:0000313" key="4">
    <source>
        <dbReference type="Proteomes" id="UP000324639"/>
    </source>
</evidence>
<dbReference type="Proteomes" id="UP000324639">
    <property type="component" value="Chromosome Bgt_-09"/>
</dbReference>
<feature type="chain" id="PRO_5040848451" evidence="2">
    <location>
        <begin position="22"/>
        <end position="110"/>
    </location>
</feature>
<feature type="compositionally biased region" description="Basic and acidic residues" evidence="1">
    <location>
        <begin position="35"/>
        <end position="45"/>
    </location>
</feature>
<keyword evidence="2" id="KW-0732">Signal</keyword>
<organism evidence="3 4">
    <name type="scientific">Blumeria graminis f. sp. tritici</name>
    <dbReference type="NCBI Taxonomy" id="62690"/>
    <lineage>
        <taxon>Eukaryota</taxon>
        <taxon>Fungi</taxon>
        <taxon>Dikarya</taxon>
        <taxon>Ascomycota</taxon>
        <taxon>Pezizomycotina</taxon>
        <taxon>Leotiomycetes</taxon>
        <taxon>Erysiphales</taxon>
        <taxon>Erysiphaceae</taxon>
        <taxon>Blumeria</taxon>
    </lineage>
</organism>
<name>A0A9X9QEU9_BLUGR</name>
<dbReference type="EMBL" id="LR026992">
    <property type="protein sequence ID" value="VDB92415.1"/>
    <property type="molecule type" value="Genomic_DNA"/>
</dbReference>
<keyword evidence="4" id="KW-1185">Reference proteome</keyword>
<protein>
    <submittedName>
        <fullName evidence="3">Bgt-20374</fullName>
    </submittedName>
</protein>
<dbReference type="AlphaFoldDB" id="A0A9X9QEU9"/>
<evidence type="ECO:0000256" key="2">
    <source>
        <dbReference type="SAM" id="SignalP"/>
    </source>
</evidence>
<sequence>MKIVLSHLAIALLRVVTPALALTFDCSGVKIHESEVTRQKQEWDRNPNPPRDTLSDGTSNRYSYFEISTSLPFYQIGTYYRCYIDTGMPQPDVREWDGSTWKPCTRESKD</sequence>